<dbReference type="EMBL" id="MU117985">
    <property type="protein sequence ID" value="KAF9650378.1"/>
    <property type="molecule type" value="Genomic_DNA"/>
</dbReference>
<sequence>MSAKAVDAWLASEYNEAASFVYSTENTAPVLALLDPKSGDKIIDFGCGSGEVTIKLSKVVADVGIVVGVDSSQSMASTTAPSTELEKAKKNGLENVFVQDIQALDDEFASRLLIKHGQFDKVFSNAVLHWCKLDPAGVIRSVKKVLKPGGVFVAEFGGWGNCIGVRSALHSALRKRGYDPIARDPWYFPSTESYSKLLVSEGFEVVNISLVPRQTLLAGHILEWLRLFTKRTTFFQGIDLNETEVILGEVANTCEVDAKDTDNDRWMLMYVRLRVLARRTTEDLSINDK</sequence>
<gene>
    <name evidence="1" type="ORF">BDM02DRAFT_3141022</name>
</gene>
<comment type="caution">
    <text evidence="1">The sequence shown here is derived from an EMBL/GenBank/DDBJ whole genome shotgun (WGS) entry which is preliminary data.</text>
</comment>
<keyword evidence="2" id="KW-1185">Reference proteome</keyword>
<evidence type="ECO:0000313" key="2">
    <source>
        <dbReference type="Proteomes" id="UP000886501"/>
    </source>
</evidence>
<name>A0ACB6ZM24_THEGA</name>
<reference evidence="1" key="1">
    <citation type="submission" date="2019-10" db="EMBL/GenBank/DDBJ databases">
        <authorList>
            <consortium name="DOE Joint Genome Institute"/>
            <person name="Kuo A."/>
            <person name="Miyauchi S."/>
            <person name="Kiss E."/>
            <person name="Drula E."/>
            <person name="Kohler A."/>
            <person name="Sanchez-Garcia M."/>
            <person name="Andreopoulos B."/>
            <person name="Barry K.W."/>
            <person name="Bonito G."/>
            <person name="Buee M."/>
            <person name="Carver A."/>
            <person name="Chen C."/>
            <person name="Cichocki N."/>
            <person name="Clum A."/>
            <person name="Culley D."/>
            <person name="Crous P.W."/>
            <person name="Fauchery L."/>
            <person name="Girlanda M."/>
            <person name="Hayes R."/>
            <person name="Keri Z."/>
            <person name="Labutti K."/>
            <person name="Lipzen A."/>
            <person name="Lombard V."/>
            <person name="Magnuson J."/>
            <person name="Maillard F."/>
            <person name="Morin E."/>
            <person name="Murat C."/>
            <person name="Nolan M."/>
            <person name="Ohm R."/>
            <person name="Pangilinan J."/>
            <person name="Pereira M."/>
            <person name="Perotto S."/>
            <person name="Peter M."/>
            <person name="Riley R."/>
            <person name="Sitrit Y."/>
            <person name="Stielow B."/>
            <person name="Szollosi G."/>
            <person name="Zifcakova L."/>
            <person name="Stursova M."/>
            <person name="Spatafora J.W."/>
            <person name="Tedersoo L."/>
            <person name="Vaario L.-M."/>
            <person name="Yamada A."/>
            <person name="Yan M."/>
            <person name="Wang P."/>
            <person name="Xu J."/>
            <person name="Bruns T."/>
            <person name="Baldrian P."/>
            <person name="Vilgalys R."/>
            <person name="Henrissat B."/>
            <person name="Grigoriev I.V."/>
            <person name="Hibbett D."/>
            <person name="Nagy L.G."/>
            <person name="Martin F.M."/>
        </authorList>
    </citation>
    <scope>NUCLEOTIDE SEQUENCE</scope>
    <source>
        <strain evidence="1">P2</strain>
    </source>
</reference>
<keyword evidence="1" id="KW-0489">Methyltransferase</keyword>
<dbReference type="Proteomes" id="UP000886501">
    <property type="component" value="Unassembled WGS sequence"/>
</dbReference>
<keyword evidence="1" id="KW-0808">Transferase</keyword>
<proteinExistence type="predicted"/>
<evidence type="ECO:0000313" key="1">
    <source>
        <dbReference type="EMBL" id="KAF9650378.1"/>
    </source>
</evidence>
<accession>A0ACB6ZM24</accession>
<protein>
    <submittedName>
        <fullName evidence="1">S-adenosyl-L-methionine-dependent methyltransferase</fullName>
    </submittedName>
</protein>
<organism evidence="1 2">
    <name type="scientific">Thelephora ganbajun</name>
    <name type="common">Ganba fungus</name>
    <dbReference type="NCBI Taxonomy" id="370292"/>
    <lineage>
        <taxon>Eukaryota</taxon>
        <taxon>Fungi</taxon>
        <taxon>Dikarya</taxon>
        <taxon>Basidiomycota</taxon>
        <taxon>Agaricomycotina</taxon>
        <taxon>Agaricomycetes</taxon>
        <taxon>Thelephorales</taxon>
        <taxon>Thelephoraceae</taxon>
        <taxon>Thelephora</taxon>
    </lineage>
</organism>
<reference evidence="1" key="2">
    <citation type="journal article" date="2020" name="Nat. Commun.">
        <title>Large-scale genome sequencing of mycorrhizal fungi provides insights into the early evolution of symbiotic traits.</title>
        <authorList>
            <person name="Miyauchi S."/>
            <person name="Kiss E."/>
            <person name="Kuo A."/>
            <person name="Drula E."/>
            <person name="Kohler A."/>
            <person name="Sanchez-Garcia M."/>
            <person name="Morin E."/>
            <person name="Andreopoulos B."/>
            <person name="Barry K.W."/>
            <person name="Bonito G."/>
            <person name="Buee M."/>
            <person name="Carver A."/>
            <person name="Chen C."/>
            <person name="Cichocki N."/>
            <person name="Clum A."/>
            <person name="Culley D."/>
            <person name="Crous P.W."/>
            <person name="Fauchery L."/>
            <person name="Girlanda M."/>
            <person name="Hayes R.D."/>
            <person name="Keri Z."/>
            <person name="LaButti K."/>
            <person name="Lipzen A."/>
            <person name="Lombard V."/>
            <person name="Magnuson J."/>
            <person name="Maillard F."/>
            <person name="Murat C."/>
            <person name="Nolan M."/>
            <person name="Ohm R.A."/>
            <person name="Pangilinan J."/>
            <person name="Pereira M.F."/>
            <person name="Perotto S."/>
            <person name="Peter M."/>
            <person name="Pfister S."/>
            <person name="Riley R."/>
            <person name="Sitrit Y."/>
            <person name="Stielow J.B."/>
            <person name="Szollosi G."/>
            <person name="Zifcakova L."/>
            <person name="Stursova M."/>
            <person name="Spatafora J.W."/>
            <person name="Tedersoo L."/>
            <person name="Vaario L.M."/>
            <person name="Yamada A."/>
            <person name="Yan M."/>
            <person name="Wang P."/>
            <person name="Xu J."/>
            <person name="Bruns T."/>
            <person name="Baldrian P."/>
            <person name="Vilgalys R."/>
            <person name="Dunand C."/>
            <person name="Henrissat B."/>
            <person name="Grigoriev I.V."/>
            <person name="Hibbett D."/>
            <person name="Nagy L.G."/>
            <person name="Martin F.M."/>
        </authorList>
    </citation>
    <scope>NUCLEOTIDE SEQUENCE</scope>
    <source>
        <strain evidence="1">P2</strain>
    </source>
</reference>